<dbReference type="PANTHER" id="PTHR36834:SF1">
    <property type="entry name" value="INTEGRAL MEMBRANE PROTEIN"/>
    <property type="match status" value="1"/>
</dbReference>
<dbReference type="PANTHER" id="PTHR36834">
    <property type="entry name" value="MEMBRANE PROTEIN-RELATED"/>
    <property type="match status" value="1"/>
</dbReference>
<dbReference type="RefSeq" id="WP_155604726.1">
    <property type="nucleotide sequence ID" value="NZ_JADCNN020000008.1"/>
</dbReference>
<evidence type="ECO:0000256" key="1">
    <source>
        <dbReference type="SAM" id="Phobius"/>
    </source>
</evidence>
<gene>
    <name evidence="3" type="ORF">IM700_010760</name>
</gene>
<proteinExistence type="predicted"/>
<accession>A0ABS2H3V2</accession>
<dbReference type="Pfam" id="PF04892">
    <property type="entry name" value="VanZ"/>
    <property type="match status" value="1"/>
</dbReference>
<name>A0ABS2H3V2_9BACL</name>
<protein>
    <submittedName>
        <fullName evidence="3">VanZ family protein</fullName>
    </submittedName>
</protein>
<keyword evidence="4" id="KW-1185">Reference proteome</keyword>
<evidence type="ECO:0000313" key="4">
    <source>
        <dbReference type="Proteomes" id="UP001516620"/>
    </source>
</evidence>
<evidence type="ECO:0000313" key="3">
    <source>
        <dbReference type="EMBL" id="MBM6996125.1"/>
    </source>
</evidence>
<feature type="domain" description="VanZ-like" evidence="2">
    <location>
        <begin position="16"/>
        <end position="156"/>
    </location>
</feature>
<feature type="transmembrane region" description="Helical" evidence="1">
    <location>
        <begin position="113"/>
        <end position="134"/>
    </location>
</feature>
<keyword evidence="1" id="KW-1133">Transmembrane helix</keyword>
<keyword evidence="1" id="KW-0472">Membrane</keyword>
<dbReference type="Proteomes" id="UP001516620">
    <property type="component" value="Unassembled WGS sequence"/>
</dbReference>
<sequence>MQTESWLKYASVRVLFALYLSLLVKIILFKFHDIELGFLWEQLQVSLHYPRMVFRRLQEGNLVPLKEITRSLEVMTPHDLVNVFGNVMIFIPFGILLGIMFREKGINGVETILYAFVVSLSLECAQLLLAIGRFDVDDLLLNTGGALLGYFMYIVFSAARDSHAVVRTGEG</sequence>
<feature type="transmembrane region" description="Helical" evidence="1">
    <location>
        <begin position="80"/>
        <end position="101"/>
    </location>
</feature>
<reference evidence="3 4" key="1">
    <citation type="submission" date="2021-01" db="EMBL/GenBank/DDBJ databases">
        <title>Paenibacillus sp.nov. isolated from the rhizosphere soil of tomato plant.</title>
        <authorList>
            <person name="Thin K.K."/>
            <person name="Zhang X."/>
            <person name="He S."/>
        </authorList>
    </citation>
    <scope>NUCLEOTIDE SEQUENCE [LARGE SCALE GENOMIC DNA]</scope>
    <source>
        <strain evidence="3 4">DXFW5</strain>
    </source>
</reference>
<dbReference type="EMBL" id="JADCNN020000008">
    <property type="protein sequence ID" value="MBM6996125.1"/>
    <property type="molecule type" value="Genomic_DNA"/>
</dbReference>
<dbReference type="InterPro" id="IPR053150">
    <property type="entry name" value="Teicoplanin_resist-assoc"/>
</dbReference>
<dbReference type="InterPro" id="IPR006976">
    <property type="entry name" value="VanZ-like"/>
</dbReference>
<feature type="transmembrane region" description="Helical" evidence="1">
    <location>
        <begin position="140"/>
        <end position="159"/>
    </location>
</feature>
<evidence type="ECO:0000259" key="2">
    <source>
        <dbReference type="Pfam" id="PF04892"/>
    </source>
</evidence>
<comment type="caution">
    <text evidence="3">The sequence shown here is derived from an EMBL/GenBank/DDBJ whole genome shotgun (WGS) entry which is preliminary data.</text>
</comment>
<keyword evidence="1" id="KW-0812">Transmembrane</keyword>
<feature type="transmembrane region" description="Helical" evidence="1">
    <location>
        <begin position="12"/>
        <end position="31"/>
    </location>
</feature>
<organism evidence="3 4">
    <name type="scientific">Paenibacillus rhizolycopersici</name>
    <dbReference type="NCBI Taxonomy" id="2780073"/>
    <lineage>
        <taxon>Bacteria</taxon>
        <taxon>Bacillati</taxon>
        <taxon>Bacillota</taxon>
        <taxon>Bacilli</taxon>
        <taxon>Bacillales</taxon>
        <taxon>Paenibacillaceae</taxon>
        <taxon>Paenibacillus</taxon>
    </lineage>
</organism>